<reference evidence="2 3" key="1">
    <citation type="submission" date="2018-09" db="EMBL/GenBank/DDBJ databases">
        <title>YIM 75507 draft genome.</title>
        <authorList>
            <person name="Tang S."/>
            <person name="Feng Y."/>
        </authorList>
    </citation>
    <scope>NUCLEOTIDE SEQUENCE [LARGE SCALE GENOMIC DNA]</scope>
    <source>
        <strain evidence="2 3">YIM 75507</strain>
    </source>
</reference>
<dbReference type="PANTHER" id="PTHR36454">
    <property type="entry name" value="LMO2823 PROTEIN"/>
    <property type="match status" value="1"/>
</dbReference>
<proteinExistence type="predicted"/>
<dbReference type="EMBL" id="QZEY01000029">
    <property type="protein sequence ID" value="RJL20705.1"/>
    <property type="molecule type" value="Genomic_DNA"/>
</dbReference>
<evidence type="ECO:0000313" key="3">
    <source>
        <dbReference type="Proteomes" id="UP000265768"/>
    </source>
</evidence>
<dbReference type="Pfam" id="PF06245">
    <property type="entry name" value="DUF1015"/>
    <property type="match status" value="2"/>
</dbReference>
<organism evidence="2 3">
    <name type="scientific">Bailinhaonella thermotolerans</name>
    <dbReference type="NCBI Taxonomy" id="1070861"/>
    <lineage>
        <taxon>Bacteria</taxon>
        <taxon>Bacillati</taxon>
        <taxon>Actinomycetota</taxon>
        <taxon>Actinomycetes</taxon>
        <taxon>Streptosporangiales</taxon>
        <taxon>Streptosporangiaceae</taxon>
        <taxon>Bailinhaonella</taxon>
    </lineage>
</organism>
<dbReference type="RefSeq" id="WP_119931708.1">
    <property type="nucleotide sequence ID" value="NZ_QZEY01000029.1"/>
</dbReference>
<accession>A0A3A3ZYW1</accession>
<dbReference type="Proteomes" id="UP000265768">
    <property type="component" value="Unassembled WGS sequence"/>
</dbReference>
<name>A0A3A3ZYW1_9ACTN</name>
<feature type="region of interest" description="Disordered" evidence="1">
    <location>
        <begin position="171"/>
        <end position="215"/>
    </location>
</feature>
<keyword evidence="3" id="KW-1185">Reference proteome</keyword>
<gene>
    <name evidence="2" type="ORF">D5H75_39265</name>
</gene>
<sequence length="482" mass="51224">MPTSRTRITEGDSVVPVPPGLTLKPFRGVRFDVPDLAAVTSPPYDVIDADAIRALRDIHPNNIVRLILPGRGEQAYGEAARTLRAWLADGPLKVDDTPALYVYEQRSATGVLQRGLIGALALSTPEQGVVLPHENVMPGPVADRLTLMRATESNLEPIFLLYDDAPAGPASALPTLGTTPDPAPGQAPRPVSAPGTAEPGAARPGVAADDGASRTGAAGRIVDEVATTRAPLAETATADGTRHRLWAVTDPGELREIADDLRTRRALIADGHHRYATYLALQREQHAAGRGAGPWDYGLALLVDANSYPADLKAIHRVIPGLPLSEAAARAKGAFQVRDMDDLPSALRALAECGRRSPAFLLAGEDGLRLLTDPDPEQVTHAMPEGTSALWRSLPTSVLQELVIPRVWGIEETEDNVLVVHHDPEAAIRLAAKTSGTAVILNPLDVKDVLALAAAGERVPRKSTSFSPKPRTGLVMRTFPDS</sequence>
<dbReference type="AlphaFoldDB" id="A0A3A3ZYW1"/>
<protein>
    <submittedName>
        <fullName evidence="2">DUF1015 domain-containing protein</fullName>
    </submittedName>
</protein>
<comment type="caution">
    <text evidence="2">The sequence shown here is derived from an EMBL/GenBank/DDBJ whole genome shotgun (WGS) entry which is preliminary data.</text>
</comment>
<evidence type="ECO:0000313" key="2">
    <source>
        <dbReference type="EMBL" id="RJL20705.1"/>
    </source>
</evidence>
<evidence type="ECO:0000256" key="1">
    <source>
        <dbReference type="SAM" id="MobiDB-lite"/>
    </source>
</evidence>
<dbReference type="OrthoDB" id="9781616at2"/>
<dbReference type="PANTHER" id="PTHR36454:SF1">
    <property type="entry name" value="DUF1015 DOMAIN-CONTAINING PROTEIN"/>
    <property type="match status" value="1"/>
</dbReference>
<dbReference type="InterPro" id="IPR008323">
    <property type="entry name" value="UCP033563"/>
</dbReference>